<dbReference type="InterPro" id="IPR029063">
    <property type="entry name" value="SAM-dependent_MTases_sf"/>
</dbReference>
<evidence type="ECO:0000313" key="3">
    <source>
        <dbReference type="Proteomes" id="UP000199611"/>
    </source>
</evidence>
<name>A0A1I4UYF5_9BACT</name>
<dbReference type="SUPFAM" id="SSF53335">
    <property type="entry name" value="S-adenosyl-L-methionine-dependent methyltransferases"/>
    <property type="match status" value="1"/>
</dbReference>
<gene>
    <name evidence="2" type="ORF">SAMN05660836_02038</name>
</gene>
<accession>A0A1I4UYF5</accession>
<dbReference type="InterPro" id="IPR013216">
    <property type="entry name" value="Methyltransf_11"/>
</dbReference>
<organism evidence="2 3">
    <name type="scientific">Thermodesulforhabdus norvegica</name>
    <dbReference type="NCBI Taxonomy" id="39841"/>
    <lineage>
        <taxon>Bacteria</taxon>
        <taxon>Pseudomonadati</taxon>
        <taxon>Thermodesulfobacteriota</taxon>
        <taxon>Syntrophobacteria</taxon>
        <taxon>Syntrophobacterales</taxon>
        <taxon>Thermodesulforhabdaceae</taxon>
        <taxon>Thermodesulforhabdus</taxon>
    </lineage>
</organism>
<proteinExistence type="predicted"/>
<sequence length="213" mass="24049">MRLLKDERMSRSSTTDFFDRRAAEWERLCYPPEVVSRLEAFFPEFGVKEGESILDVGTGTGILIPLLRRATGTNGRVCAIDLSEPMVREAYKKRAHICDVLLVADVHNLPFKSKVFDRVICFAAFPHFCDPGGALREMARVLKCDGVVKGELVIAHLLSREELAEHHARHPEVMSHRLPDDITMEKLFGAAGLRLTKIIDRPGRYLAHGVVNW</sequence>
<dbReference type="PANTHER" id="PTHR42912">
    <property type="entry name" value="METHYLTRANSFERASE"/>
    <property type="match status" value="1"/>
</dbReference>
<dbReference type="InterPro" id="IPR050508">
    <property type="entry name" value="Methyltransf_Superfamily"/>
</dbReference>
<protein>
    <submittedName>
        <fullName evidence="2">Methyltransferase domain-containing protein</fullName>
    </submittedName>
</protein>
<keyword evidence="2" id="KW-0489">Methyltransferase</keyword>
<dbReference type="STRING" id="39841.SAMN05660836_02038"/>
<evidence type="ECO:0000259" key="1">
    <source>
        <dbReference type="Pfam" id="PF08241"/>
    </source>
</evidence>
<dbReference type="CDD" id="cd02440">
    <property type="entry name" value="AdoMet_MTases"/>
    <property type="match status" value="1"/>
</dbReference>
<evidence type="ECO:0000313" key="2">
    <source>
        <dbReference type="EMBL" id="SFM93905.1"/>
    </source>
</evidence>
<dbReference type="Gene3D" id="3.40.50.150">
    <property type="entry name" value="Vaccinia Virus protein VP39"/>
    <property type="match status" value="1"/>
</dbReference>
<dbReference type="GO" id="GO:0032259">
    <property type="term" value="P:methylation"/>
    <property type="evidence" value="ECO:0007669"/>
    <property type="project" value="UniProtKB-KW"/>
</dbReference>
<dbReference type="OrthoDB" id="5504467at2"/>
<reference evidence="2 3" key="1">
    <citation type="submission" date="2016-10" db="EMBL/GenBank/DDBJ databases">
        <authorList>
            <person name="de Groot N.N."/>
        </authorList>
    </citation>
    <scope>NUCLEOTIDE SEQUENCE [LARGE SCALE GENOMIC DNA]</scope>
    <source>
        <strain evidence="2 3">DSM 9990</strain>
    </source>
</reference>
<dbReference type="RefSeq" id="WP_093395528.1">
    <property type="nucleotide sequence ID" value="NZ_FOUU01000007.1"/>
</dbReference>
<dbReference type="GO" id="GO:0008757">
    <property type="term" value="F:S-adenosylmethionine-dependent methyltransferase activity"/>
    <property type="evidence" value="ECO:0007669"/>
    <property type="project" value="InterPro"/>
</dbReference>
<dbReference type="Pfam" id="PF08241">
    <property type="entry name" value="Methyltransf_11"/>
    <property type="match status" value="1"/>
</dbReference>
<dbReference type="EMBL" id="FOUU01000007">
    <property type="protein sequence ID" value="SFM93905.1"/>
    <property type="molecule type" value="Genomic_DNA"/>
</dbReference>
<dbReference type="Proteomes" id="UP000199611">
    <property type="component" value="Unassembled WGS sequence"/>
</dbReference>
<keyword evidence="2" id="KW-0808">Transferase</keyword>
<feature type="domain" description="Methyltransferase type 11" evidence="1">
    <location>
        <begin position="54"/>
        <end position="147"/>
    </location>
</feature>
<dbReference type="AlphaFoldDB" id="A0A1I4UYF5"/>
<keyword evidence="3" id="KW-1185">Reference proteome</keyword>